<evidence type="ECO:0000256" key="5">
    <source>
        <dbReference type="ARBA" id="ARBA00022807"/>
    </source>
</evidence>
<keyword evidence="2 7" id="KW-0645">Protease</keyword>
<dbReference type="InterPro" id="IPR036959">
    <property type="entry name" value="Peptidase_C12_UCH_sf"/>
</dbReference>
<evidence type="ECO:0000256" key="2">
    <source>
        <dbReference type="ARBA" id="ARBA00022670"/>
    </source>
</evidence>
<keyword evidence="5 7" id="KW-0788">Thiol protease</keyword>
<evidence type="ECO:0000259" key="8">
    <source>
        <dbReference type="PROSITE" id="PS52048"/>
    </source>
</evidence>
<name>A0ABR1H3B3_9HYPO</name>
<comment type="caution">
    <text evidence="9">The sequence shown here is derived from an EMBL/GenBank/DDBJ whole genome shotgun (WGS) entry which is preliminary data.</text>
</comment>
<keyword evidence="3 7" id="KW-0833">Ubl conjugation pathway</keyword>
<dbReference type="PROSITE" id="PS52048">
    <property type="entry name" value="UCH_DOMAIN"/>
    <property type="match status" value="1"/>
</dbReference>
<organism evidence="9 10">
    <name type="scientific">Neonectria magnoliae</name>
    <dbReference type="NCBI Taxonomy" id="2732573"/>
    <lineage>
        <taxon>Eukaryota</taxon>
        <taxon>Fungi</taxon>
        <taxon>Dikarya</taxon>
        <taxon>Ascomycota</taxon>
        <taxon>Pezizomycotina</taxon>
        <taxon>Sordariomycetes</taxon>
        <taxon>Hypocreomycetidae</taxon>
        <taxon>Hypocreales</taxon>
        <taxon>Nectriaceae</taxon>
        <taxon>Neonectria</taxon>
    </lineage>
</organism>
<keyword evidence="10" id="KW-1185">Reference proteome</keyword>
<dbReference type="SUPFAM" id="SSF54001">
    <property type="entry name" value="Cysteine proteinases"/>
    <property type="match status" value="1"/>
</dbReference>
<dbReference type="InterPro" id="IPR038765">
    <property type="entry name" value="Papain-like_cys_pep_sf"/>
</dbReference>
<sequence>MVQETKPTSGSSPKVFTMLENNPDVMNDLAQRLGLSPDVSFYDVYSLDDPDLLATIPRPVYALLAIIPLTEAWKREREAEKEHTERYDGAGPDEAVVWFRQTIIHGCGLIGFLHCVYNGAPAETVVPGSTLAQFRDEAIPLHREDRASLLSGSEAIYEASQASSLMGDTAPPSVDEMERIDNHFVAFVKARDGNLWELEGARNGPIRRGPLAEDEDALSERALRLGIKRLMDLQRADSAEGGDLRFSCIALAPRSI</sequence>
<dbReference type="PANTHER" id="PTHR10589">
    <property type="entry name" value="UBIQUITIN CARBOXYL-TERMINAL HYDROLASE"/>
    <property type="match status" value="1"/>
</dbReference>
<dbReference type="Pfam" id="PF01088">
    <property type="entry name" value="Peptidase_C12"/>
    <property type="match status" value="1"/>
</dbReference>
<evidence type="ECO:0000256" key="7">
    <source>
        <dbReference type="RuleBase" id="RU361215"/>
    </source>
</evidence>
<reference evidence="9 10" key="1">
    <citation type="journal article" date="2025" name="Microbiol. Resour. Announc.">
        <title>Draft genome sequences for Neonectria magnoliae and Neonectria punicea, canker pathogens of Liriodendron tulipifera and Acer saccharum in West Virginia.</title>
        <authorList>
            <person name="Petronek H.M."/>
            <person name="Kasson M.T."/>
            <person name="Metheny A.M."/>
            <person name="Stauder C.M."/>
            <person name="Lovett B."/>
            <person name="Lynch S.C."/>
            <person name="Garnas J.R."/>
            <person name="Kasson L.R."/>
            <person name="Stajich J.E."/>
        </authorList>
    </citation>
    <scope>NUCLEOTIDE SEQUENCE [LARGE SCALE GENOMIC DNA]</scope>
    <source>
        <strain evidence="9 10">NRRL 64651</strain>
    </source>
</reference>
<dbReference type="Proteomes" id="UP001498421">
    <property type="component" value="Unassembled WGS sequence"/>
</dbReference>
<gene>
    <name evidence="9" type="ORF">QQZ08_012306</name>
</gene>
<evidence type="ECO:0000256" key="3">
    <source>
        <dbReference type="ARBA" id="ARBA00022786"/>
    </source>
</evidence>
<evidence type="ECO:0000256" key="1">
    <source>
        <dbReference type="ARBA" id="ARBA00000707"/>
    </source>
</evidence>
<dbReference type="CDD" id="cd09616">
    <property type="entry name" value="Peptidase_C12_UCH_L1_L3"/>
    <property type="match status" value="1"/>
</dbReference>
<evidence type="ECO:0000313" key="9">
    <source>
        <dbReference type="EMBL" id="KAK7415590.1"/>
    </source>
</evidence>
<proteinExistence type="inferred from homology"/>
<comment type="caution">
    <text evidence="6">Lacks conserved residue(s) required for the propagation of feature annotation.</text>
</comment>
<dbReference type="EMBL" id="JAZAVK010000237">
    <property type="protein sequence ID" value="KAK7415590.1"/>
    <property type="molecule type" value="Genomic_DNA"/>
</dbReference>
<dbReference type="InterPro" id="IPR001578">
    <property type="entry name" value="Peptidase_C12_UCH"/>
</dbReference>
<evidence type="ECO:0000313" key="10">
    <source>
        <dbReference type="Proteomes" id="UP001498421"/>
    </source>
</evidence>
<dbReference type="PANTHER" id="PTHR10589:SF41">
    <property type="entry name" value="UBIQUITIN CARBOXYL-TERMINAL HYDROLASE"/>
    <property type="match status" value="1"/>
</dbReference>
<dbReference type="PRINTS" id="PR00707">
    <property type="entry name" value="UBCTHYDRLASE"/>
</dbReference>
<comment type="similarity">
    <text evidence="6 7">Belongs to the peptidase C12 family.</text>
</comment>
<comment type="catalytic activity">
    <reaction evidence="1 7">
        <text>Thiol-dependent hydrolysis of ester, thioester, amide, peptide and isopeptide bonds formed by the C-terminal Gly of ubiquitin (a 76-residue protein attached to proteins as an intracellular targeting signal).</text>
        <dbReference type="EC" id="3.4.19.12"/>
    </reaction>
</comment>
<evidence type="ECO:0000256" key="4">
    <source>
        <dbReference type="ARBA" id="ARBA00022801"/>
    </source>
</evidence>
<accession>A0ABR1H3B3</accession>
<feature type="domain" description="UCH catalytic" evidence="8">
    <location>
        <begin position="15"/>
        <end position="253"/>
    </location>
</feature>
<dbReference type="EC" id="3.4.19.12" evidence="7"/>
<evidence type="ECO:0000256" key="6">
    <source>
        <dbReference type="PROSITE-ProRule" id="PRU01393"/>
    </source>
</evidence>
<protein>
    <recommendedName>
        <fullName evidence="7">Ubiquitin carboxyl-terminal hydrolase</fullName>
        <ecNumber evidence="7">3.4.19.12</ecNumber>
    </recommendedName>
</protein>
<keyword evidence="4 7" id="KW-0378">Hydrolase</keyword>
<dbReference type="Gene3D" id="3.40.532.10">
    <property type="entry name" value="Peptidase C12, ubiquitin carboxyl-terminal hydrolase"/>
    <property type="match status" value="1"/>
</dbReference>